<gene>
    <name evidence="2" type="ORF">ATO67_19070</name>
</gene>
<evidence type="ECO:0008006" key="4">
    <source>
        <dbReference type="Google" id="ProtNLM"/>
    </source>
</evidence>
<sequence>MKTLTTSDAETLTPDVKLETNEKRNRWLTFYGNKKKYLAFKTKERIAPKYAENEVPGAPPWKIISFCILVLVPSFIGLLYFTFIASDQFVAEARFAVRSVVDDGASASVDTGSVSMNASGQDAYIVTSFIQSSEILRRLDGEVDYRRIFQYDNVDYYSRFDAEGSQEEFLQYWSKHVSAYVDGPSGIVTISVRAFVPLDAVTLADALLNESEQLVNELSDRARSDMLAGFRKEVDRTNSLYRKSLTNLQSFQQEIGVFSPTAQAQQTGALLSDLLTRKLGIEDKLFVLQQSAGTDSPSYRQLALSRDSLNQQISELRGGLTGSEGSSLSNIMGKFTGLETDRMVAERLYESSRRNYDQALAASARKGVYLTIFVRPSLPEEALYPRRIASPLLIFIGLLVLWSTLLLAYASVEDHRH</sequence>
<name>A0A135P7P1_9HYPH</name>
<keyword evidence="1" id="KW-1133">Transmembrane helix</keyword>
<keyword evidence="1" id="KW-0812">Transmembrane</keyword>
<feature type="transmembrane region" description="Helical" evidence="1">
    <location>
        <begin position="392"/>
        <end position="412"/>
    </location>
</feature>
<dbReference type="Proteomes" id="UP000070498">
    <property type="component" value="Unassembled WGS sequence"/>
</dbReference>
<dbReference type="STRING" id="2052828.ATO67_19070"/>
<comment type="caution">
    <text evidence="2">The sequence shown here is derived from an EMBL/GenBank/DDBJ whole genome shotgun (WGS) entry which is preliminary data.</text>
</comment>
<protein>
    <recommendedName>
        <fullName evidence="4">Capsule biosynthesis protein</fullName>
    </recommendedName>
</protein>
<dbReference type="AlphaFoldDB" id="A0A135P7P1"/>
<dbReference type="GO" id="GO:0005886">
    <property type="term" value="C:plasma membrane"/>
    <property type="evidence" value="ECO:0007669"/>
    <property type="project" value="TreeGrafter"/>
</dbReference>
<evidence type="ECO:0000313" key="2">
    <source>
        <dbReference type="EMBL" id="KXG87416.1"/>
    </source>
</evidence>
<organism evidence="2 3">
    <name type="scientific">Agrobacterium bohemicum</name>
    <dbReference type="NCBI Taxonomy" id="2052828"/>
    <lineage>
        <taxon>Bacteria</taxon>
        <taxon>Pseudomonadati</taxon>
        <taxon>Pseudomonadota</taxon>
        <taxon>Alphaproteobacteria</taxon>
        <taxon>Hyphomicrobiales</taxon>
        <taxon>Rhizobiaceae</taxon>
        <taxon>Rhizobium/Agrobacterium group</taxon>
        <taxon>Agrobacterium</taxon>
    </lineage>
</organism>
<dbReference type="GO" id="GO:0004713">
    <property type="term" value="F:protein tyrosine kinase activity"/>
    <property type="evidence" value="ECO:0007669"/>
    <property type="project" value="TreeGrafter"/>
</dbReference>
<dbReference type="PANTHER" id="PTHR32309:SF13">
    <property type="entry name" value="FERRIC ENTEROBACTIN TRANSPORT PROTEIN FEPE"/>
    <property type="match status" value="1"/>
</dbReference>
<keyword evidence="1" id="KW-0472">Membrane</keyword>
<accession>A0A135P7P1</accession>
<evidence type="ECO:0000313" key="3">
    <source>
        <dbReference type="Proteomes" id="UP000070498"/>
    </source>
</evidence>
<proteinExistence type="predicted"/>
<dbReference type="InterPro" id="IPR050445">
    <property type="entry name" value="Bact_polysacc_biosynth/exp"/>
</dbReference>
<evidence type="ECO:0000256" key="1">
    <source>
        <dbReference type="SAM" id="Phobius"/>
    </source>
</evidence>
<dbReference type="EMBL" id="LNUW01000005">
    <property type="protein sequence ID" value="KXG87416.1"/>
    <property type="molecule type" value="Genomic_DNA"/>
</dbReference>
<dbReference type="PANTHER" id="PTHR32309">
    <property type="entry name" value="TYROSINE-PROTEIN KINASE"/>
    <property type="match status" value="1"/>
</dbReference>
<dbReference type="RefSeq" id="WP_067652906.1">
    <property type="nucleotide sequence ID" value="NZ_KQ961035.1"/>
</dbReference>
<reference evidence="2 3" key="1">
    <citation type="submission" date="2015-11" db="EMBL/GenBank/DDBJ databases">
        <title>Draft genome sequence of Agrobacterium sp. R89-1.</title>
        <authorList>
            <person name="Zahradnik J."/>
            <person name="Kyslikova E."/>
            <person name="Palyzova A."/>
            <person name="Kyslik P."/>
        </authorList>
    </citation>
    <scope>NUCLEOTIDE SEQUENCE [LARGE SCALE GENOMIC DNA]</scope>
    <source>
        <strain evidence="2 3">R89-1</strain>
    </source>
</reference>
<feature type="transmembrane region" description="Helical" evidence="1">
    <location>
        <begin position="63"/>
        <end position="85"/>
    </location>
</feature>
<keyword evidence="3" id="KW-1185">Reference proteome</keyword>